<dbReference type="Pfam" id="PF03466">
    <property type="entry name" value="LysR_substrate"/>
    <property type="match status" value="1"/>
</dbReference>
<dbReference type="SUPFAM" id="SSF46785">
    <property type="entry name" value="Winged helix' DNA-binding domain"/>
    <property type="match status" value="1"/>
</dbReference>
<dbReference type="PANTHER" id="PTHR30419:SF2">
    <property type="entry name" value="LYSR FAMILY TRANSCRIPTIONAL REGULATOR"/>
    <property type="match status" value="1"/>
</dbReference>
<dbReference type="InterPro" id="IPR005119">
    <property type="entry name" value="LysR_subst-bd"/>
</dbReference>
<dbReference type="RefSeq" id="WP_150374393.1">
    <property type="nucleotide sequence ID" value="NZ_CP044067.1"/>
</dbReference>
<dbReference type="GO" id="GO:0005829">
    <property type="term" value="C:cytosol"/>
    <property type="evidence" value="ECO:0007669"/>
    <property type="project" value="TreeGrafter"/>
</dbReference>
<dbReference type="InterPro" id="IPR000847">
    <property type="entry name" value="LysR_HTH_N"/>
</dbReference>
<evidence type="ECO:0000313" key="6">
    <source>
        <dbReference type="EMBL" id="QET04331.1"/>
    </source>
</evidence>
<sequence>MRYDIQTLRAFVAVAEEGSIAAGAAREATVASAVSKRISEMEQACGVSLIDRHRRGISLTPAGVELLDHARRVMAELDRLDTTLSDFGSGARGQVRLLANTSSIVQFLPQDFASFIAAHPTVKLDLEERTSDETQRTLLPGLADLGILVSPHAIDGLNLEHFRCDRLVAVMPREHPLSARDAVRFADVLAYDHVGLPRDSALCEMLVEEARKLDRPLKLRIQARSYEGLVLMVAAGIGLSLLPEGSVTPFLKAKTVTARPLAETWATRELLLATRVGHPLTPVAALLYAHLRSSEARAARGVQTDRSDQTA</sequence>
<dbReference type="AlphaFoldDB" id="A0A5P2H8G7"/>
<accession>A0A5P2H8G7</accession>
<protein>
    <submittedName>
        <fullName evidence="6">LysR family transcriptional regulator</fullName>
    </submittedName>
</protein>
<dbReference type="OrthoDB" id="9157176at2"/>
<feature type="domain" description="HTH lysR-type" evidence="5">
    <location>
        <begin position="1"/>
        <end position="60"/>
    </location>
</feature>
<evidence type="ECO:0000259" key="5">
    <source>
        <dbReference type="PROSITE" id="PS50931"/>
    </source>
</evidence>
<dbReference type="GO" id="GO:0003700">
    <property type="term" value="F:DNA-binding transcription factor activity"/>
    <property type="evidence" value="ECO:0007669"/>
    <property type="project" value="InterPro"/>
</dbReference>
<dbReference type="EMBL" id="CP044067">
    <property type="protein sequence ID" value="QET04331.1"/>
    <property type="molecule type" value="Genomic_DNA"/>
</dbReference>
<comment type="similarity">
    <text evidence="1">Belongs to the LysR transcriptional regulatory family.</text>
</comment>
<dbReference type="Proteomes" id="UP000322822">
    <property type="component" value="Chromosome 2"/>
</dbReference>
<dbReference type="PROSITE" id="PS50931">
    <property type="entry name" value="HTH_LYSR"/>
    <property type="match status" value="1"/>
</dbReference>
<keyword evidence="4" id="KW-0804">Transcription</keyword>
<dbReference type="InterPro" id="IPR036388">
    <property type="entry name" value="WH-like_DNA-bd_sf"/>
</dbReference>
<dbReference type="PANTHER" id="PTHR30419">
    <property type="entry name" value="HTH-TYPE TRANSCRIPTIONAL REGULATOR YBHD"/>
    <property type="match status" value="1"/>
</dbReference>
<dbReference type="Gene3D" id="1.10.10.10">
    <property type="entry name" value="Winged helix-like DNA-binding domain superfamily/Winged helix DNA-binding domain"/>
    <property type="match status" value="1"/>
</dbReference>
<organism evidence="6 7">
    <name type="scientific">Cupriavidus pauculus</name>
    <dbReference type="NCBI Taxonomy" id="82633"/>
    <lineage>
        <taxon>Bacteria</taxon>
        <taxon>Pseudomonadati</taxon>
        <taxon>Pseudomonadota</taxon>
        <taxon>Betaproteobacteria</taxon>
        <taxon>Burkholderiales</taxon>
        <taxon>Burkholderiaceae</taxon>
        <taxon>Cupriavidus</taxon>
    </lineage>
</organism>
<name>A0A5P2H8G7_9BURK</name>
<gene>
    <name evidence="6" type="ORF">FOB72_19505</name>
</gene>
<dbReference type="Gene3D" id="3.40.190.290">
    <property type="match status" value="1"/>
</dbReference>
<keyword evidence="3" id="KW-0238">DNA-binding</keyword>
<evidence type="ECO:0000256" key="2">
    <source>
        <dbReference type="ARBA" id="ARBA00023015"/>
    </source>
</evidence>
<dbReference type="InterPro" id="IPR050950">
    <property type="entry name" value="HTH-type_LysR_regulators"/>
</dbReference>
<dbReference type="Pfam" id="PF00126">
    <property type="entry name" value="HTH_1"/>
    <property type="match status" value="1"/>
</dbReference>
<evidence type="ECO:0000256" key="3">
    <source>
        <dbReference type="ARBA" id="ARBA00023125"/>
    </source>
</evidence>
<evidence type="ECO:0000256" key="1">
    <source>
        <dbReference type="ARBA" id="ARBA00009437"/>
    </source>
</evidence>
<reference evidence="6 7" key="1">
    <citation type="submission" date="2019-09" db="EMBL/GenBank/DDBJ databases">
        <title>FDA dAtabase for Regulatory Grade micrObial Sequences (FDA-ARGOS): Supporting development and validation of Infectious Disease Dx tests.</title>
        <authorList>
            <person name="Sciortino C."/>
            <person name="Tallon L."/>
            <person name="Sadzewicz L."/>
            <person name="Vavikolanu K."/>
            <person name="Mehta A."/>
            <person name="Aluvathingal J."/>
            <person name="Nadendla S."/>
            <person name="Nandy P."/>
            <person name="Geyer C."/>
            <person name="Yan Y."/>
            <person name="Sichtig H."/>
        </authorList>
    </citation>
    <scope>NUCLEOTIDE SEQUENCE [LARGE SCALE GENOMIC DNA]</scope>
    <source>
        <strain evidence="6 7">FDAARGOS_664</strain>
    </source>
</reference>
<keyword evidence="2" id="KW-0805">Transcription regulation</keyword>
<dbReference type="GO" id="GO:0003677">
    <property type="term" value="F:DNA binding"/>
    <property type="evidence" value="ECO:0007669"/>
    <property type="project" value="UniProtKB-KW"/>
</dbReference>
<dbReference type="InterPro" id="IPR036390">
    <property type="entry name" value="WH_DNA-bd_sf"/>
</dbReference>
<dbReference type="FunFam" id="1.10.10.10:FF:000001">
    <property type="entry name" value="LysR family transcriptional regulator"/>
    <property type="match status" value="1"/>
</dbReference>
<evidence type="ECO:0000256" key="4">
    <source>
        <dbReference type="ARBA" id="ARBA00023163"/>
    </source>
</evidence>
<proteinExistence type="inferred from homology"/>
<evidence type="ECO:0000313" key="7">
    <source>
        <dbReference type="Proteomes" id="UP000322822"/>
    </source>
</evidence>
<dbReference type="SUPFAM" id="SSF53850">
    <property type="entry name" value="Periplasmic binding protein-like II"/>
    <property type="match status" value="1"/>
</dbReference>